<gene>
    <name evidence="3" type="ORF">A3D25_05615</name>
</gene>
<reference evidence="3 4" key="1">
    <citation type="journal article" date="2016" name="Nat. Commun.">
        <title>Thousands of microbial genomes shed light on interconnected biogeochemical processes in an aquifer system.</title>
        <authorList>
            <person name="Anantharaman K."/>
            <person name="Brown C.T."/>
            <person name="Hug L.A."/>
            <person name="Sharon I."/>
            <person name="Castelle C.J."/>
            <person name="Probst A.J."/>
            <person name="Thomas B.C."/>
            <person name="Singh A."/>
            <person name="Wilkins M.J."/>
            <person name="Karaoz U."/>
            <person name="Brodie E.L."/>
            <person name="Williams K.H."/>
            <person name="Hubbard S.S."/>
            <person name="Banfield J.F."/>
        </authorList>
    </citation>
    <scope>NUCLEOTIDE SEQUENCE [LARGE SCALE GENOMIC DNA]</scope>
</reference>
<dbReference type="Proteomes" id="UP000177328">
    <property type="component" value="Unassembled WGS sequence"/>
</dbReference>
<dbReference type="EMBL" id="MFDD01000006">
    <property type="protein sequence ID" value="OGE40723.1"/>
    <property type="molecule type" value="Genomic_DNA"/>
</dbReference>
<dbReference type="InterPro" id="IPR036291">
    <property type="entry name" value="NAD(P)-bd_dom_sf"/>
</dbReference>
<organism evidence="3 4">
    <name type="scientific">Candidatus Daviesbacteria bacterium RIFCSPHIGHO2_02_FULL_43_12</name>
    <dbReference type="NCBI Taxonomy" id="1797776"/>
    <lineage>
        <taxon>Bacteria</taxon>
        <taxon>Candidatus Daviesiibacteriota</taxon>
    </lineage>
</organism>
<dbReference type="InterPro" id="IPR002347">
    <property type="entry name" value="SDR_fam"/>
</dbReference>
<evidence type="ECO:0000256" key="2">
    <source>
        <dbReference type="ARBA" id="ARBA00023002"/>
    </source>
</evidence>
<dbReference type="Pfam" id="PF00106">
    <property type="entry name" value="adh_short"/>
    <property type="match status" value="1"/>
</dbReference>
<evidence type="ECO:0000313" key="4">
    <source>
        <dbReference type="Proteomes" id="UP000177328"/>
    </source>
</evidence>
<keyword evidence="2" id="KW-0560">Oxidoreductase</keyword>
<dbReference type="PANTHER" id="PTHR42901:SF1">
    <property type="entry name" value="ALCOHOL DEHYDROGENASE"/>
    <property type="match status" value="1"/>
</dbReference>
<dbReference type="GO" id="GO:0016491">
    <property type="term" value="F:oxidoreductase activity"/>
    <property type="evidence" value="ECO:0007669"/>
    <property type="project" value="UniProtKB-KW"/>
</dbReference>
<dbReference type="PANTHER" id="PTHR42901">
    <property type="entry name" value="ALCOHOL DEHYDROGENASE"/>
    <property type="match status" value="1"/>
</dbReference>
<evidence type="ECO:0000313" key="3">
    <source>
        <dbReference type="EMBL" id="OGE40723.1"/>
    </source>
</evidence>
<sequence length="250" mass="28374">MNILITGVSSGIGWELVVSLVGKGHRVFGLARREKLLEKLQKQVGKEYFDYISVDIGSPLAWSKVISKMDRQNFVPEVIIFNAAIFEDDLHPNFNFALLEQHFQINFYSVMKGVEILLKKLDSAHFIAISTIARLRGSSIEGVGYSSSKAALSIAFEAFYQRYKNSSFEFTTVSLGPVKGGMSPFKSSAPFQLSLDQVVIGVEEAITEKAPAYYYPYWAFFMLHAIRLLPFNLDLKLFSLIELWHRQQKR</sequence>
<name>A0A1F5KIE5_9BACT</name>
<dbReference type="SUPFAM" id="SSF51735">
    <property type="entry name" value="NAD(P)-binding Rossmann-fold domains"/>
    <property type="match status" value="1"/>
</dbReference>
<dbReference type="AlphaFoldDB" id="A0A1F5KIE5"/>
<evidence type="ECO:0000256" key="1">
    <source>
        <dbReference type="ARBA" id="ARBA00006484"/>
    </source>
</evidence>
<accession>A0A1F5KIE5</accession>
<evidence type="ECO:0008006" key="5">
    <source>
        <dbReference type="Google" id="ProtNLM"/>
    </source>
</evidence>
<comment type="similarity">
    <text evidence="1">Belongs to the short-chain dehydrogenases/reductases (SDR) family.</text>
</comment>
<proteinExistence type="inferred from homology"/>
<protein>
    <recommendedName>
        <fullName evidence="5">Short-chain dehydrogenase</fullName>
    </recommendedName>
</protein>
<comment type="caution">
    <text evidence="3">The sequence shown here is derived from an EMBL/GenBank/DDBJ whole genome shotgun (WGS) entry which is preliminary data.</text>
</comment>
<dbReference type="Gene3D" id="3.40.50.720">
    <property type="entry name" value="NAD(P)-binding Rossmann-like Domain"/>
    <property type="match status" value="1"/>
</dbReference>